<dbReference type="Proteomes" id="UP001358586">
    <property type="component" value="Chromosome 9"/>
</dbReference>
<accession>A0ABR0NVE6</accession>
<reference evidence="1 2" key="1">
    <citation type="submission" date="2023-03" db="EMBL/GenBank/DDBJ databases">
        <title>WGS of Gossypium arboreum.</title>
        <authorList>
            <person name="Yu D."/>
        </authorList>
    </citation>
    <scope>NUCLEOTIDE SEQUENCE [LARGE SCALE GENOMIC DNA]</scope>
    <source>
        <tissue evidence="1">Leaf</tissue>
    </source>
</reference>
<name>A0ABR0NVE6_GOSAR</name>
<dbReference type="EMBL" id="JARKNE010000009">
    <property type="protein sequence ID" value="KAK5804926.1"/>
    <property type="molecule type" value="Genomic_DNA"/>
</dbReference>
<keyword evidence="2" id="KW-1185">Reference proteome</keyword>
<protein>
    <submittedName>
        <fullName evidence="1">Uncharacterized protein</fullName>
    </submittedName>
</protein>
<sequence>MSLWNAAMVQIRRRTTEIEAFEIQSSSPVSWHLRGSWKTKARSRKKGERGFHWWCWLLAKTSDGDNKSNDSKEAKRKSY</sequence>
<gene>
    <name evidence="1" type="ORF">PVK06_032578</name>
</gene>
<comment type="caution">
    <text evidence="1">The sequence shown here is derived from an EMBL/GenBank/DDBJ whole genome shotgun (WGS) entry which is preliminary data.</text>
</comment>
<proteinExistence type="predicted"/>
<organism evidence="1 2">
    <name type="scientific">Gossypium arboreum</name>
    <name type="common">Tree cotton</name>
    <name type="synonym">Gossypium nanking</name>
    <dbReference type="NCBI Taxonomy" id="29729"/>
    <lineage>
        <taxon>Eukaryota</taxon>
        <taxon>Viridiplantae</taxon>
        <taxon>Streptophyta</taxon>
        <taxon>Embryophyta</taxon>
        <taxon>Tracheophyta</taxon>
        <taxon>Spermatophyta</taxon>
        <taxon>Magnoliopsida</taxon>
        <taxon>eudicotyledons</taxon>
        <taxon>Gunneridae</taxon>
        <taxon>Pentapetalae</taxon>
        <taxon>rosids</taxon>
        <taxon>malvids</taxon>
        <taxon>Malvales</taxon>
        <taxon>Malvaceae</taxon>
        <taxon>Malvoideae</taxon>
        <taxon>Gossypium</taxon>
    </lineage>
</organism>
<evidence type="ECO:0000313" key="2">
    <source>
        <dbReference type="Proteomes" id="UP001358586"/>
    </source>
</evidence>
<evidence type="ECO:0000313" key="1">
    <source>
        <dbReference type="EMBL" id="KAK5804926.1"/>
    </source>
</evidence>